<dbReference type="Proteomes" id="UP000886861">
    <property type="component" value="Unassembled WGS sequence"/>
</dbReference>
<dbReference type="Gene3D" id="1.10.260.40">
    <property type="entry name" value="lambda repressor-like DNA-binding domains"/>
    <property type="match status" value="1"/>
</dbReference>
<dbReference type="SUPFAM" id="SSF47413">
    <property type="entry name" value="lambda repressor-like DNA-binding domains"/>
    <property type="match status" value="1"/>
</dbReference>
<sequence>MNTVAEVVVKRIKEILNEKGMSIYRLEKITAMSHNTMQTLMRADNNSVNLKTVLLVIRGLGVTTAEFFNSPMFDDEDLDID</sequence>
<dbReference type="InterPro" id="IPR010982">
    <property type="entry name" value="Lambda_DNA-bd_dom_sf"/>
</dbReference>
<accession>A0A9D1SYJ8</accession>
<organism evidence="2 3">
    <name type="scientific">Candidatus Caccopulliclostridium gallistercoris</name>
    <dbReference type="NCBI Taxonomy" id="2840719"/>
    <lineage>
        <taxon>Bacteria</taxon>
        <taxon>Bacillati</taxon>
        <taxon>Bacillota</taxon>
        <taxon>Clostridia</taxon>
        <taxon>Candidatus Caccopulliclostridium</taxon>
    </lineage>
</organism>
<evidence type="ECO:0000313" key="3">
    <source>
        <dbReference type="Proteomes" id="UP000886861"/>
    </source>
</evidence>
<evidence type="ECO:0000259" key="1">
    <source>
        <dbReference type="Pfam" id="PF13443"/>
    </source>
</evidence>
<dbReference type="Pfam" id="PF13443">
    <property type="entry name" value="HTH_26"/>
    <property type="match status" value="1"/>
</dbReference>
<reference evidence="2" key="1">
    <citation type="submission" date="2020-10" db="EMBL/GenBank/DDBJ databases">
        <authorList>
            <person name="Gilroy R."/>
        </authorList>
    </citation>
    <scope>NUCLEOTIDE SEQUENCE</scope>
    <source>
        <strain evidence="2">CHK186-9395</strain>
    </source>
</reference>
<comment type="caution">
    <text evidence="2">The sequence shown here is derived from an EMBL/GenBank/DDBJ whole genome shotgun (WGS) entry which is preliminary data.</text>
</comment>
<feature type="domain" description="HTH cro/C1-type" evidence="1">
    <location>
        <begin position="11"/>
        <end position="67"/>
    </location>
</feature>
<dbReference type="CDD" id="cd00093">
    <property type="entry name" value="HTH_XRE"/>
    <property type="match status" value="1"/>
</dbReference>
<dbReference type="InterPro" id="IPR001387">
    <property type="entry name" value="Cro/C1-type_HTH"/>
</dbReference>
<name>A0A9D1SYJ8_9FIRM</name>
<dbReference type="GO" id="GO:0003677">
    <property type="term" value="F:DNA binding"/>
    <property type="evidence" value="ECO:0007669"/>
    <property type="project" value="InterPro"/>
</dbReference>
<evidence type="ECO:0000313" key="2">
    <source>
        <dbReference type="EMBL" id="HIV01778.1"/>
    </source>
</evidence>
<reference evidence="2" key="2">
    <citation type="journal article" date="2021" name="PeerJ">
        <title>Extensive microbial diversity within the chicken gut microbiome revealed by metagenomics and culture.</title>
        <authorList>
            <person name="Gilroy R."/>
            <person name="Ravi A."/>
            <person name="Getino M."/>
            <person name="Pursley I."/>
            <person name="Horton D.L."/>
            <person name="Alikhan N.F."/>
            <person name="Baker D."/>
            <person name="Gharbi K."/>
            <person name="Hall N."/>
            <person name="Watson M."/>
            <person name="Adriaenssens E.M."/>
            <person name="Foster-Nyarko E."/>
            <person name="Jarju S."/>
            <person name="Secka A."/>
            <person name="Antonio M."/>
            <person name="Oren A."/>
            <person name="Chaudhuri R.R."/>
            <person name="La Ragione R."/>
            <person name="Hildebrand F."/>
            <person name="Pallen M.J."/>
        </authorList>
    </citation>
    <scope>NUCLEOTIDE SEQUENCE</scope>
    <source>
        <strain evidence="2">CHK186-9395</strain>
    </source>
</reference>
<dbReference type="AlphaFoldDB" id="A0A9D1SYJ8"/>
<proteinExistence type="predicted"/>
<gene>
    <name evidence="2" type="ORF">IAA62_04420</name>
</gene>
<protein>
    <submittedName>
        <fullName evidence="2">Helix-turn-helix domain-containing protein</fullName>
    </submittedName>
</protein>
<dbReference type="EMBL" id="DVOJ01000015">
    <property type="protein sequence ID" value="HIV01778.1"/>
    <property type="molecule type" value="Genomic_DNA"/>
</dbReference>